<dbReference type="RefSeq" id="WP_245251402.1">
    <property type="nucleotide sequence ID" value="NZ_JAGGKG010000010.1"/>
</dbReference>
<sequence length="217" mass="24432">MRAIEFGVKKRPKRKRILSALIILLVIGVLWVLYALSQIGSVMGDGSKQFSNTGKKDVGIVLGASLWKDEPSPGLKERLDQALADYKAGKFTYFLVTGGYDTPESKYTEAEGMANYLEKQGVSKEFIILENKATSTYENLKFSQALMKEKNLQSSLIITHDYHGNRAYEMAKSLNYTSPSLSIVKSEVLNSWYHTSREILSYTKWKLQQVGLFIGII</sequence>
<evidence type="ECO:0000313" key="2">
    <source>
        <dbReference type="EMBL" id="MBP1905693.1"/>
    </source>
</evidence>
<proteinExistence type="predicted"/>
<dbReference type="PANTHER" id="PTHR30336">
    <property type="entry name" value="INNER MEMBRANE PROTEIN, PROBABLE PERMEASE"/>
    <property type="match status" value="1"/>
</dbReference>
<dbReference type="EMBL" id="JAGGKG010000010">
    <property type="protein sequence ID" value="MBP1905693.1"/>
    <property type="molecule type" value="Genomic_DNA"/>
</dbReference>
<dbReference type="InterPro" id="IPR051599">
    <property type="entry name" value="Cell_Envelope_Assoc"/>
</dbReference>
<dbReference type="Pfam" id="PF02698">
    <property type="entry name" value="DUF218"/>
    <property type="match status" value="1"/>
</dbReference>
<dbReference type="Proteomes" id="UP001519272">
    <property type="component" value="Unassembled WGS sequence"/>
</dbReference>
<comment type="caution">
    <text evidence="2">The sequence shown here is derived from an EMBL/GenBank/DDBJ whole genome shotgun (WGS) entry which is preliminary data.</text>
</comment>
<dbReference type="CDD" id="cd06259">
    <property type="entry name" value="YdcF-like"/>
    <property type="match status" value="1"/>
</dbReference>
<evidence type="ECO:0000313" key="3">
    <source>
        <dbReference type="Proteomes" id="UP001519272"/>
    </source>
</evidence>
<gene>
    <name evidence="2" type="ORF">J2Z32_002341</name>
</gene>
<dbReference type="PANTHER" id="PTHR30336:SF20">
    <property type="entry name" value="DUF218 DOMAIN-CONTAINING PROTEIN"/>
    <property type="match status" value="1"/>
</dbReference>
<feature type="domain" description="DUF218" evidence="1">
    <location>
        <begin position="57"/>
        <end position="192"/>
    </location>
</feature>
<keyword evidence="3" id="KW-1185">Reference proteome</keyword>
<dbReference type="InterPro" id="IPR003848">
    <property type="entry name" value="DUF218"/>
</dbReference>
<protein>
    <submittedName>
        <fullName evidence="2">Vancomycin permeability regulator SanA</fullName>
    </submittedName>
</protein>
<dbReference type="Gene3D" id="3.40.50.620">
    <property type="entry name" value="HUPs"/>
    <property type="match status" value="1"/>
</dbReference>
<evidence type="ECO:0000259" key="1">
    <source>
        <dbReference type="Pfam" id="PF02698"/>
    </source>
</evidence>
<reference evidence="2 3" key="1">
    <citation type="submission" date="2021-03" db="EMBL/GenBank/DDBJ databases">
        <title>Genomic Encyclopedia of Type Strains, Phase IV (KMG-IV): sequencing the most valuable type-strain genomes for metagenomic binning, comparative biology and taxonomic classification.</title>
        <authorList>
            <person name="Goeker M."/>
        </authorList>
    </citation>
    <scope>NUCLEOTIDE SEQUENCE [LARGE SCALE GENOMIC DNA]</scope>
    <source>
        <strain evidence="2 3">DSM 14349</strain>
    </source>
</reference>
<accession>A0ABS4FSY4</accession>
<dbReference type="InterPro" id="IPR014729">
    <property type="entry name" value="Rossmann-like_a/b/a_fold"/>
</dbReference>
<organism evidence="2 3">
    <name type="scientific">Paenibacillus turicensis</name>
    <dbReference type="NCBI Taxonomy" id="160487"/>
    <lineage>
        <taxon>Bacteria</taxon>
        <taxon>Bacillati</taxon>
        <taxon>Bacillota</taxon>
        <taxon>Bacilli</taxon>
        <taxon>Bacillales</taxon>
        <taxon>Paenibacillaceae</taxon>
        <taxon>Paenibacillus</taxon>
    </lineage>
</organism>
<name>A0ABS4FSY4_9BACL</name>